<organism evidence="3">
    <name type="scientific">marine metagenome</name>
    <dbReference type="NCBI Taxonomy" id="408172"/>
    <lineage>
        <taxon>unclassified sequences</taxon>
        <taxon>metagenomes</taxon>
        <taxon>ecological metagenomes</taxon>
    </lineage>
</organism>
<accession>A0A382NCX5</accession>
<name>A0A382NCX5_9ZZZZ</name>
<protein>
    <recommendedName>
        <fullName evidence="2">SUF system FeS cluster assembly SufBD core domain-containing protein</fullName>
    </recommendedName>
</protein>
<feature type="non-terminal residue" evidence="3">
    <location>
        <position position="1"/>
    </location>
</feature>
<dbReference type="PANTHER" id="PTHR30508">
    <property type="entry name" value="FES CLUSTER ASSEMBLY PROTEIN SUF"/>
    <property type="match status" value="1"/>
</dbReference>
<proteinExistence type="inferred from homology"/>
<dbReference type="NCBIfam" id="TIGR01980">
    <property type="entry name" value="sufB"/>
    <property type="match status" value="1"/>
</dbReference>
<evidence type="ECO:0000313" key="3">
    <source>
        <dbReference type="EMBL" id="SVC58175.1"/>
    </source>
</evidence>
<dbReference type="PANTHER" id="PTHR30508:SF1">
    <property type="entry name" value="UPF0051 PROTEIN ABCI8, CHLOROPLASTIC-RELATED"/>
    <property type="match status" value="1"/>
</dbReference>
<dbReference type="InterPro" id="IPR000825">
    <property type="entry name" value="SUF_FeS_clus_asmbl_SufBD_core"/>
</dbReference>
<evidence type="ECO:0000259" key="2">
    <source>
        <dbReference type="Pfam" id="PF01458"/>
    </source>
</evidence>
<dbReference type="Pfam" id="PF01458">
    <property type="entry name" value="SUFBD_core"/>
    <property type="match status" value="1"/>
</dbReference>
<evidence type="ECO:0000256" key="1">
    <source>
        <dbReference type="ARBA" id="ARBA00043967"/>
    </source>
</evidence>
<feature type="domain" description="SUF system FeS cluster assembly SufBD core" evidence="2">
    <location>
        <begin position="2"/>
        <end position="230"/>
    </location>
</feature>
<dbReference type="GO" id="GO:0016226">
    <property type="term" value="P:iron-sulfur cluster assembly"/>
    <property type="evidence" value="ECO:0007669"/>
    <property type="project" value="InterPro"/>
</dbReference>
<comment type="similarity">
    <text evidence="1">Belongs to the iron-sulfur cluster assembly SufBD family.</text>
</comment>
<dbReference type="AlphaFoldDB" id="A0A382NCX5"/>
<reference evidence="3" key="1">
    <citation type="submission" date="2018-05" db="EMBL/GenBank/DDBJ databases">
        <authorList>
            <person name="Lanie J.A."/>
            <person name="Ng W.-L."/>
            <person name="Kazmierczak K.M."/>
            <person name="Andrzejewski T.M."/>
            <person name="Davidsen T.M."/>
            <person name="Wayne K.J."/>
            <person name="Tettelin H."/>
            <person name="Glass J.I."/>
            <person name="Rusch D."/>
            <person name="Podicherti R."/>
            <person name="Tsui H.-C.T."/>
            <person name="Winkler M.E."/>
        </authorList>
    </citation>
    <scope>NUCLEOTIDE SEQUENCE</scope>
</reference>
<dbReference type="InterPro" id="IPR010231">
    <property type="entry name" value="SUF_FeS_clus_asmbl_SufB"/>
</dbReference>
<dbReference type="SUPFAM" id="SSF101960">
    <property type="entry name" value="Stabilizer of iron transporter SufD"/>
    <property type="match status" value="1"/>
</dbReference>
<sequence length="259" mass="28530">ENMGQFERTLIIADEGSQVHYVEGCTAPTYSSDSLHSAVVEIIVKKNARVRYTTIQNWSNNVYNLVTKRAAAYENAVMEWVDGNLGSKLTCKFPSVFLMEPGAHGEILSLAFAGAGQHQDAGGKIVHMAPHTTSSVVSKSLSKNGGRTSYRGLLKVYEDCNDVRASVRCDALLLDEDSRSDTYPTMEVDAPEVGIEHEAYVSKLSEDQLFYLQSRGLTEDEAAKMIVNGFVEPIVKELPMEYAVELNRLIELQMEGAIG</sequence>
<gene>
    <name evidence="3" type="ORF">METZ01_LOCUS311029</name>
</gene>
<dbReference type="InterPro" id="IPR055346">
    <property type="entry name" value="Fe-S_cluster_assembly_SufBD"/>
</dbReference>
<dbReference type="EMBL" id="UINC01099137">
    <property type="protein sequence ID" value="SVC58175.1"/>
    <property type="molecule type" value="Genomic_DNA"/>
</dbReference>
<dbReference type="InterPro" id="IPR037284">
    <property type="entry name" value="SUF_FeS_clus_asmbl_SufBD_sf"/>
</dbReference>